<dbReference type="InterPro" id="IPR050413">
    <property type="entry name" value="TCR_beta_variable"/>
</dbReference>
<organism evidence="4 5">
    <name type="scientific">Cervus elaphus hippelaphus</name>
    <name type="common">European red deer</name>
    <dbReference type="NCBI Taxonomy" id="46360"/>
    <lineage>
        <taxon>Eukaryota</taxon>
        <taxon>Metazoa</taxon>
        <taxon>Chordata</taxon>
        <taxon>Craniata</taxon>
        <taxon>Vertebrata</taxon>
        <taxon>Euteleostomi</taxon>
        <taxon>Mammalia</taxon>
        <taxon>Eutheria</taxon>
        <taxon>Laurasiatheria</taxon>
        <taxon>Artiodactyla</taxon>
        <taxon>Ruminantia</taxon>
        <taxon>Pecora</taxon>
        <taxon>Cervidae</taxon>
        <taxon>Cervinae</taxon>
        <taxon>Cervus</taxon>
    </lineage>
</organism>
<dbReference type="EMBL" id="MKHE01000018">
    <property type="protein sequence ID" value="OWK06287.1"/>
    <property type="molecule type" value="Genomic_DNA"/>
</dbReference>
<dbReference type="PANTHER" id="PTHR23268">
    <property type="entry name" value="T-CELL RECEPTOR BETA CHAIN"/>
    <property type="match status" value="1"/>
</dbReference>
<evidence type="ECO:0000256" key="1">
    <source>
        <dbReference type="ARBA" id="ARBA00022729"/>
    </source>
</evidence>
<dbReference type="GO" id="GO:0005886">
    <property type="term" value="C:plasma membrane"/>
    <property type="evidence" value="ECO:0007669"/>
    <property type="project" value="TreeGrafter"/>
</dbReference>
<dbReference type="InterPro" id="IPR013106">
    <property type="entry name" value="Ig_V-set"/>
</dbReference>
<gene>
    <name evidence="4" type="ORF">Celaphus_00012343</name>
</gene>
<dbReference type="InterPro" id="IPR007110">
    <property type="entry name" value="Ig-like_dom"/>
</dbReference>
<dbReference type="GO" id="GO:0002376">
    <property type="term" value="P:immune system process"/>
    <property type="evidence" value="ECO:0007669"/>
    <property type="project" value="UniProtKB-KW"/>
</dbReference>
<keyword evidence="2" id="KW-0391">Immunity</keyword>
<dbReference type="InterPro" id="IPR013783">
    <property type="entry name" value="Ig-like_fold"/>
</dbReference>
<reference evidence="4 5" key="1">
    <citation type="journal article" date="2018" name="Mol. Genet. Genomics">
        <title>The red deer Cervus elaphus genome CerEla1.0: sequencing, annotating, genes, and chromosomes.</title>
        <authorList>
            <person name="Bana N.A."/>
            <person name="Nyiri A."/>
            <person name="Nagy J."/>
            <person name="Frank K."/>
            <person name="Nagy T."/>
            <person name="Steger V."/>
            <person name="Schiller M."/>
            <person name="Lakatos P."/>
            <person name="Sugar L."/>
            <person name="Horn P."/>
            <person name="Barta E."/>
            <person name="Orosz L."/>
        </authorList>
    </citation>
    <scope>NUCLEOTIDE SEQUENCE [LARGE SCALE GENOMIC DNA]</scope>
    <source>
        <strain evidence="4">Hungarian</strain>
    </source>
</reference>
<comment type="caution">
    <text evidence="4">The sequence shown here is derived from an EMBL/GenBank/DDBJ whole genome shotgun (WGS) entry which is preliminary data.</text>
</comment>
<keyword evidence="1" id="KW-0732">Signal</keyword>
<feature type="domain" description="Ig-like" evidence="3">
    <location>
        <begin position="68"/>
        <end position="177"/>
    </location>
</feature>
<sequence>MYWYRQDPGLGLRLIFFSQFVGVVQREDIAKAYNASREKKPFFPLTVTSAQKTQTALYLCAASSGLGALVSQQPRRAVRKSGDSVTIQCRAVDFQATSVFWYRQLPKQGLVLMATSNVGTDATYEQGYNKDKLPISQPNLTFSSLKVTSVDPADSSLYFCGARDTALGGDQRPRQESW</sequence>
<evidence type="ECO:0000313" key="5">
    <source>
        <dbReference type="Proteomes" id="UP000242450"/>
    </source>
</evidence>
<keyword evidence="5" id="KW-1185">Reference proteome</keyword>
<dbReference type="InterPro" id="IPR036179">
    <property type="entry name" value="Ig-like_dom_sf"/>
</dbReference>
<dbReference type="SUPFAM" id="SSF48726">
    <property type="entry name" value="Immunoglobulin"/>
    <property type="match status" value="2"/>
</dbReference>
<evidence type="ECO:0000256" key="2">
    <source>
        <dbReference type="ARBA" id="ARBA00022859"/>
    </source>
</evidence>
<dbReference type="SMART" id="SM00406">
    <property type="entry name" value="IGv"/>
    <property type="match status" value="1"/>
</dbReference>
<accession>A0A212CJW1</accession>
<dbReference type="PANTHER" id="PTHR23268:SF11">
    <property type="entry name" value="T CELL RECEPTOR BETA VARIABLE 20-1"/>
    <property type="match status" value="1"/>
</dbReference>
<evidence type="ECO:0000259" key="3">
    <source>
        <dbReference type="PROSITE" id="PS50835"/>
    </source>
</evidence>
<dbReference type="Pfam" id="PF07686">
    <property type="entry name" value="V-set"/>
    <property type="match status" value="1"/>
</dbReference>
<dbReference type="AlphaFoldDB" id="A0A212CJW1"/>
<evidence type="ECO:0000313" key="4">
    <source>
        <dbReference type="EMBL" id="OWK06287.1"/>
    </source>
</evidence>
<dbReference type="Gene3D" id="2.60.40.10">
    <property type="entry name" value="Immunoglobulins"/>
    <property type="match status" value="2"/>
</dbReference>
<dbReference type="GO" id="GO:0007166">
    <property type="term" value="P:cell surface receptor signaling pathway"/>
    <property type="evidence" value="ECO:0007669"/>
    <property type="project" value="TreeGrafter"/>
</dbReference>
<proteinExistence type="predicted"/>
<name>A0A212CJW1_CEREH</name>
<dbReference type="Proteomes" id="UP000242450">
    <property type="component" value="Chromosome 18"/>
</dbReference>
<dbReference type="PROSITE" id="PS50835">
    <property type="entry name" value="IG_LIKE"/>
    <property type="match status" value="1"/>
</dbReference>
<protein>
    <recommendedName>
        <fullName evidence="3">Ig-like domain-containing protein</fullName>
    </recommendedName>
</protein>
<dbReference type="OrthoDB" id="9809161at2759"/>